<proteinExistence type="predicted"/>
<evidence type="ECO:0000313" key="2">
    <source>
        <dbReference type="EMBL" id="KAL0577256.1"/>
    </source>
</evidence>
<dbReference type="EMBL" id="JBAHYK010000169">
    <property type="protein sequence ID" value="KAL0577256.1"/>
    <property type="molecule type" value="Genomic_DNA"/>
</dbReference>
<gene>
    <name evidence="2" type="ORF">V5O48_004744</name>
</gene>
<organism evidence="2 3">
    <name type="scientific">Marasmius crinis-equi</name>
    <dbReference type="NCBI Taxonomy" id="585013"/>
    <lineage>
        <taxon>Eukaryota</taxon>
        <taxon>Fungi</taxon>
        <taxon>Dikarya</taxon>
        <taxon>Basidiomycota</taxon>
        <taxon>Agaricomycotina</taxon>
        <taxon>Agaricomycetes</taxon>
        <taxon>Agaricomycetidae</taxon>
        <taxon>Agaricales</taxon>
        <taxon>Marasmiineae</taxon>
        <taxon>Marasmiaceae</taxon>
        <taxon>Marasmius</taxon>
    </lineage>
</organism>
<comment type="caution">
    <text evidence="2">The sequence shown here is derived from an EMBL/GenBank/DDBJ whole genome shotgun (WGS) entry which is preliminary data.</text>
</comment>
<feature type="chain" id="PRO_5046655866" evidence="1">
    <location>
        <begin position="24"/>
        <end position="426"/>
    </location>
</feature>
<feature type="signal peptide" evidence="1">
    <location>
        <begin position="1"/>
        <end position="23"/>
    </location>
</feature>
<evidence type="ECO:0000313" key="3">
    <source>
        <dbReference type="Proteomes" id="UP001465976"/>
    </source>
</evidence>
<name>A0ABR3FQ09_9AGAR</name>
<keyword evidence="3" id="KW-1185">Reference proteome</keyword>
<dbReference type="Proteomes" id="UP001465976">
    <property type="component" value="Unassembled WGS sequence"/>
</dbReference>
<keyword evidence="1" id="KW-0732">Signal</keyword>
<accession>A0ABR3FQ09</accession>
<protein>
    <submittedName>
        <fullName evidence="2">Uncharacterized protein</fullName>
    </submittedName>
</protein>
<evidence type="ECO:0000256" key="1">
    <source>
        <dbReference type="SAM" id="SignalP"/>
    </source>
</evidence>
<reference evidence="2 3" key="1">
    <citation type="submission" date="2024-02" db="EMBL/GenBank/DDBJ databases">
        <title>A draft genome for the cacao thread blight pathogen Marasmius crinis-equi.</title>
        <authorList>
            <person name="Cohen S.P."/>
            <person name="Baruah I.K."/>
            <person name="Amoako-Attah I."/>
            <person name="Bukari Y."/>
            <person name="Meinhardt L.W."/>
            <person name="Bailey B.A."/>
        </authorList>
    </citation>
    <scope>NUCLEOTIDE SEQUENCE [LARGE SCALE GENOMIC DNA]</scope>
    <source>
        <strain evidence="2 3">GH-76</strain>
    </source>
</reference>
<sequence>MLDLSFTFVFLLLPLHFLPSAEAVKIHCMQNEHTSTSTVEDLIECFDTYTVPEGYYNEQTYSAAQPTESENVAWKQVVRELLWVDGNCTDVNVPDVLEGVYGVDLFVSRGGIEGGERKGFCVLHELYAITESVYTRGWGVLVVPHFRNTTVTSRAGVHFSAPHPQYDLHTPEQAAFLFERTGAKSLLVPGRSRSALMNATTCIKPTSEETTYWVTDPAHNDKEPFVTASKEIYRWQQAQAMGCASESCAFVQMHGKGPRTCPSDTIFLSTGLGRSRSSISWYISSDDHTPFHRLGRSIGRINRSWRVSLPSDSRSNCGLTATTNVFGRFVNGVPEGRLCKQAANTEMGTVKGRFVHVEQAKEARLPGEDGEVYEEWVKAFDEAFGGGGPGADDSHRNGISDTVSWIVVLIGAWILFGGRGGTERRW</sequence>